<dbReference type="InterPro" id="IPR036165">
    <property type="entry name" value="YefM-like_sf"/>
</dbReference>
<dbReference type="AlphaFoldDB" id="A0A6J7SSF9"/>
<gene>
    <name evidence="3" type="ORF">UFOPK4284_00102</name>
</gene>
<dbReference type="InterPro" id="IPR051416">
    <property type="entry name" value="phD-YefM_TA_antitoxins"/>
</dbReference>
<feature type="compositionally biased region" description="Basic residues" evidence="2">
    <location>
        <begin position="1"/>
        <end position="13"/>
    </location>
</feature>
<sequence>MTTSAHKTKKAAAKKSAPVKKTAVKKKVAVKNSSLKPLRKSCGVRELRQSASKILDQVKDGMTIEITEHGVPVARLVSIRKSLYEEYIEAGLITPAENPNWRPTKNPIKIKSNKTSTEVLMELRAEERY</sequence>
<protein>
    <submittedName>
        <fullName evidence="3">Unannotated protein</fullName>
    </submittedName>
</protein>
<dbReference type="SUPFAM" id="SSF143120">
    <property type="entry name" value="YefM-like"/>
    <property type="match status" value="1"/>
</dbReference>
<dbReference type="InterPro" id="IPR006442">
    <property type="entry name" value="Antitoxin_Phd/YefM"/>
</dbReference>
<evidence type="ECO:0000256" key="2">
    <source>
        <dbReference type="SAM" id="MobiDB-lite"/>
    </source>
</evidence>
<dbReference type="PANTHER" id="PTHR35377">
    <property type="entry name" value="ANTITOXIN VAPB49-RELATED-RELATED"/>
    <property type="match status" value="1"/>
</dbReference>
<evidence type="ECO:0000313" key="3">
    <source>
        <dbReference type="EMBL" id="CAB5044319.1"/>
    </source>
</evidence>
<accession>A0A6J7SSF9</accession>
<name>A0A6J7SSF9_9ZZZZ</name>
<comment type="similarity">
    <text evidence="1">Belongs to the phD/YefM antitoxin family.</text>
</comment>
<evidence type="ECO:0000256" key="1">
    <source>
        <dbReference type="ARBA" id="ARBA00009981"/>
    </source>
</evidence>
<dbReference type="Gene3D" id="3.40.1620.10">
    <property type="entry name" value="YefM-like domain"/>
    <property type="match status" value="1"/>
</dbReference>
<dbReference type="EMBL" id="CAFBQE010000003">
    <property type="protein sequence ID" value="CAB5044319.1"/>
    <property type="molecule type" value="Genomic_DNA"/>
</dbReference>
<dbReference type="Pfam" id="PF02604">
    <property type="entry name" value="PhdYeFM_antitox"/>
    <property type="match status" value="1"/>
</dbReference>
<organism evidence="3">
    <name type="scientific">freshwater metagenome</name>
    <dbReference type="NCBI Taxonomy" id="449393"/>
    <lineage>
        <taxon>unclassified sequences</taxon>
        <taxon>metagenomes</taxon>
        <taxon>ecological metagenomes</taxon>
    </lineage>
</organism>
<dbReference type="NCBIfam" id="TIGR01552">
    <property type="entry name" value="phd_fam"/>
    <property type="match status" value="1"/>
</dbReference>
<feature type="region of interest" description="Disordered" evidence="2">
    <location>
        <begin position="1"/>
        <end position="25"/>
    </location>
</feature>
<reference evidence="3" key="1">
    <citation type="submission" date="2020-05" db="EMBL/GenBank/DDBJ databases">
        <authorList>
            <person name="Chiriac C."/>
            <person name="Salcher M."/>
            <person name="Ghai R."/>
            <person name="Kavagutti S V."/>
        </authorList>
    </citation>
    <scope>NUCLEOTIDE SEQUENCE</scope>
</reference>
<proteinExistence type="inferred from homology"/>